<sequence>MYLINIITIALGLSMDAFSVSITEGAVAKVIKKRYIILIAFTFGLFQAFMPLIGWGIGNLTFSYIERYNKIISLCILVFLGLKMIYEAIKNKGKKIDQQLGIKRLLLLAIATSIDALAIGFTLSSLRASIFTSILIIGMTTFLLSALGVVIGKYLGLFLKEKAEIFGGIILILVGIKIYAGF</sequence>
<protein>
    <recommendedName>
        <fullName evidence="8">Putative manganese efflux pump MntP</fullName>
    </recommendedName>
</protein>
<feature type="transmembrane region" description="Helical" evidence="8">
    <location>
        <begin position="130"/>
        <end position="151"/>
    </location>
</feature>
<comment type="subcellular location">
    <subcellularLocation>
        <location evidence="8">Cell membrane</location>
        <topology evidence="8">Multi-pass membrane protein</topology>
    </subcellularLocation>
</comment>
<dbReference type="InterPro" id="IPR003810">
    <property type="entry name" value="Mntp/YtaF"/>
</dbReference>
<dbReference type="InterPro" id="IPR022929">
    <property type="entry name" value="Put_MntP"/>
</dbReference>
<keyword evidence="3 8" id="KW-0812">Transmembrane</keyword>
<dbReference type="GO" id="GO:0005384">
    <property type="term" value="F:manganese ion transmembrane transporter activity"/>
    <property type="evidence" value="ECO:0007669"/>
    <property type="project" value="UniProtKB-UniRule"/>
</dbReference>
<comment type="function">
    <text evidence="8">Probably functions as a manganese efflux pump.</text>
</comment>
<feature type="transmembrane region" description="Helical" evidence="8">
    <location>
        <begin position="105"/>
        <end position="124"/>
    </location>
</feature>
<evidence type="ECO:0000256" key="5">
    <source>
        <dbReference type="ARBA" id="ARBA00023065"/>
    </source>
</evidence>
<feature type="transmembrane region" description="Helical" evidence="8">
    <location>
        <begin position="68"/>
        <end position="85"/>
    </location>
</feature>
<gene>
    <name evidence="8" type="primary">mntP</name>
    <name evidence="9" type="ORF">DRP44_02975</name>
</gene>
<dbReference type="Proteomes" id="UP000282321">
    <property type="component" value="Unassembled WGS sequence"/>
</dbReference>
<feature type="transmembrane region" description="Helical" evidence="8">
    <location>
        <begin position="6"/>
        <end position="23"/>
    </location>
</feature>
<keyword evidence="7 8" id="KW-0464">Manganese</keyword>
<dbReference type="PANTHER" id="PTHR35529">
    <property type="entry name" value="MANGANESE EFFLUX PUMP MNTP-RELATED"/>
    <property type="match status" value="1"/>
</dbReference>
<accession>A0A660S9J4</accession>
<evidence type="ECO:0000256" key="3">
    <source>
        <dbReference type="ARBA" id="ARBA00022692"/>
    </source>
</evidence>
<dbReference type="EMBL" id="QNBC01000027">
    <property type="protein sequence ID" value="RKX67045.1"/>
    <property type="molecule type" value="Genomic_DNA"/>
</dbReference>
<evidence type="ECO:0000256" key="7">
    <source>
        <dbReference type="ARBA" id="ARBA00023211"/>
    </source>
</evidence>
<dbReference type="Pfam" id="PF02659">
    <property type="entry name" value="Mntp"/>
    <property type="match status" value="1"/>
</dbReference>
<evidence type="ECO:0000256" key="4">
    <source>
        <dbReference type="ARBA" id="ARBA00022989"/>
    </source>
</evidence>
<feature type="transmembrane region" description="Helical" evidence="8">
    <location>
        <begin position="163"/>
        <end position="180"/>
    </location>
</feature>
<dbReference type="PANTHER" id="PTHR35529:SF1">
    <property type="entry name" value="MANGANESE EFFLUX PUMP MNTP-RELATED"/>
    <property type="match status" value="1"/>
</dbReference>
<keyword evidence="4 8" id="KW-1133">Transmembrane helix</keyword>
<keyword evidence="2 8" id="KW-1003">Cell membrane</keyword>
<evidence type="ECO:0000256" key="2">
    <source>
        <dbReference type="ARBA" id="ARBA00022475"/>
    </source>
</evidence>
<feature type="transmembrane region" description="Helical" evidence="8">
    <location>
        <begin position="35"/>
        <end position="56"/>
    </location>
</feature>
<name>A0A660S9J4_UNCT6</name>
<proteinExistence type="inferred from homology"/>
<evidence type="ECO:0000313" key="10">
    <source>
        <dbReference type="Proteomes" id="UP000282321"/>
    </source>
</evidence>
<dbReference type="HAMAP" id="MF_01521">
    <property type="entry name" value="MntP_pump"/>
    <property type="match status" value="1"/>
</dbReference>
<evidence type="ECO:0000256" key="8">
    <source>
        <dbReference type="HAMAP-Rule" id="MF_01521"/>
    </source>
</evidence>
<comment type="caution">
    <text evidence="9">The sequence shown here is derived from an EMBL/GenBank/DDBJ whole genome shotgun (WGS) entry which is preliminary data.</text>
</comment>
<keyword evidence="1 8" id="KW-0813">Transport</keyword>
<evidence type="ECO:0000256" key="1">
    <source>
        <dbReference type="ARBA" id="ARBA00022448"/>
    </source>
</evidence>
<evidence type="ECO:0000313" key="9">
    <source>
        <dbReference type="EMBL" id="RKX67045.1"/>
    </source>
</evidence>
<evidence type="ECO:0000256" key="6">
    <source>
        <dbReference type="ARBA" id="ARBA00023136"/>
    </source>
</evidence>
<reference evidence="9 10" key="1">
    <citation type="submission" date="2018-06" db="EMBL/GenBank/DDBJ databases">
        <title>Extensive metabolic versatility and redundancy in microbially diverse, dynamic hydrothermal sediments.</title>
        <authorList>
            <person name="Dombrowski N."/>
            <person name="Teske A."/>
            <person name="Baker B.J."/>
        </authorList>
    </citation>
    <scope>NUCLEOTIDE SEQUENCE [LARGE SCALE GENOMIC DNA]</scope>
    <source>
        <strain evidence="9">B35_G9</strain>
    </source>
</reference>
<keyword evidence="5 8" id="KW-0406">Ion transport</keyword>
<comment type="similarity">
    <text evidence="8">Belongs to the MntP (TC 9.B.29) family.</text>
</comment>
<dbReference type="AlphaFoldDB" id="A0A660S9J4"/>
<dbReference type="GO" id="GO:0005886">
    <property type="term" value="C:plasma membrane"/>
    <property type="evidence" value="ECO:0007669"/>
    <property type="project" value="UniProtKB-SubCell"/>
</dbReference>
<organism evidence="9 10">
    <name type="scientific">candidate division TA06 bacterium</name>
    <dbReference type="NCBI Taxonomy" id="2250710"/>
    <lineage>
        <taxon>Bacteria</taxon>
        <taxon>Bacteria division TA06</taxon>
    </lineage>
</organism>
<keyword evidence="6 8" id="KW-0472">Membrane</keyword>